<proteinExistence type="predicted"/>
<dbReference type="Proteomes" id="UP001162162">
    <property type="component" value="Unassembled WGS sequence"/>
</dbReference>
<sequence length="123" mass="13778">MLSVQMKQRVNLKFLVKLGKTFTDAYAMLKEMYGNECTQVPAHKFFNGLNGLNRDVKRPKTTRAPEGPQRQKQTKTLKNCKSDGGAGPADRGTYSTAFTNRKVVWSGIEITKGRISKAKKLLL</sequence>
<protein>
    <recommendedName>
        <fullName evidence="4">Mos1 transposase HTH domain-containing protein</fullName>
    </recommendedName>
</protein>
<evidence type="ECO:0000256" key="1">
    <source>
        <dbReference type="SAM" id="MobiDB-lite"/>
    </source>
</evidence>
<name>A0AAV8XJN1_9CUCU</name>
<feature type="compositionally biased region" description="Polar residues" evidence="1">
    <location>
        <begin position="70"/>
        <end position="79"/>
    </location>
</feature>
<gene>
    <name evidence="2" type="ORF">NQ318_016093</name>
</gene>
<dbReference type="AlphaFoldDB" id="A0AAV8XJN1"/>
<dbReference type="EMBL" id="JAPWTK010000525">
    <property type="protein sequence ID" value="KAJ8938889.1"/>
    <property type="molecule type" value="Genomic_DNA"/>
</dbReference>
<evidence type="ECO:0000313" key="2">
    <source>
        <dbReference type="EMBL" id="KAJ8938889.1"/>
    </source>
</evidence>
<organism evidence="2 3">
    <name type="scientific">Aromia moschata</name>
    <dbReference type="NCBI Taxonomy" id="1265417"/>
    <lineage>
        <taxon>Eukaryota</taxon>
        <taxon>Metazoa</taxon>
        <taxon>Ecdysozoa</taxon>
        <taxon>Arthropoda</taxon>
        <taxon>Hexapoda</taxon>
        <taxon>Insecta</taxon>
        <taxon>Pterygota</taxon>
        <taxon>Neoptera</taxon>
        <taxon>Endopterygota</taxon>
        <taxon>Coleoptera</taxon>
        <taxon>Polyphaga</taxon>
        <taxon>Cucujiformia</taxon>
        <taxon>Chrysomeloidea</taxon>
        <taxon>Cerambycidae</taxon>
        <taxon>Cerambycinae</taxon>
        <taxon>Callichromatini</taxon>
        <taxon>Aromia</taxon>
    </lineage>
</organism>
<reference evidence="2" key="1">
    <citation type="journal article" date="2023" name="Insect Mol. Biol.">
        <title>Genome sequencing provides insights into the evolution of gene families encoding plant cell wall-degrading enzymes in longhorned beetles.</title>
        <authorList>
            <person name="Shin N.R."/>
            <person name="Okamura Y."/>
            <person name="Kirsch R."/>
            <person name="Pauchet Y."/>
        </authorList>
    </citation>
    <scope>NUCLEOTIDE SEQUENCE</scope>
    <source>
        <strain evidence="2">AMC_N1</strain>
    </source>
</reference>
<feature type="region of interest" description="Disordered" evidence="1">
    <location>
        <begin position="51"/>
        <end position="93"/>
    </location>
</feature>
<comment type="caution">
    <text evidence="2">The sequence shown here is derived from an EMBL/GenBank/DDBJ whole genome shotgun (WGS) entry which is preliminary data.</text>
</comment>
<evidence type="ECO:0000313" key="3">
    <source>
        <dbReference type="Proteomes" id="UP001162162"/>
    </source>
</evidence>
<keyword evidence="3" id="KW-1185">Reference proteome</keyword>
<evidence type="ECO:0008006" key="4">
    <source>
        <dbReference type="Google" id="ProtNLM"/>
    </source>
</evidence>
<accession>A0AAV8XJN1</accession>